<dbReference type="EMBL" id="JACU01000005">
    <property type="protein sequence ID" value="KMS54948.1"/>
    <property type="molecule type" value="Genomic_DNA"/>
</dbReference>
<feature type="short sequence motif" description="Meso-diaminopimelate recognition motif" evidence="7">
    <location>
        <begin position="402"/>
        <end position="405"/>
    </location>
</feature>
<keyword evidence="4 7" id="KW-0573">Peptidoglycan synthesis</keyword>
<evidence type="ECO:0000259" key="11">
    <source>
        <dbReference type="Pfam" id="PF08245"/>
    </source>
</evidence>
<dbReference type="Gene3D" id="3.90.190.20">
    <property type="entry name" value="Mur ligase, C-terminal domain"/>
    <property type="match status" value="1"/>
</dbReference>
<evidence type="ECO:0000313" key="13">
    <source>
        <dbReference type="Proteomes" id="UP000052268"/>
    </source>
</evidence>
<proteinExistence type="inferred from homology"/>
<evidence type="ECO:0000259" key="10">
    <source>
        <dbReference type="Pfam" id="PF02875"/>
    </source>
</evidence>
<dbReference type="Pfam" id="PF08245">
    <property type="entry name" value="Mur_ligase_M"/>
    <property type="match status" value="1"/>
</dbReference>
<feature type="domain" description="Mur ligase C-terminal" evidence="10">
    <location>
        <begin position="328"/>
        <end position="453"/>
    </location>
</feature>
<dbReference type="AlphaFoldDB" id="A0A0J7XV30"/>
<feature type="binding site" evidence="7">
    <location>
        <position position="174"/>
    </location>
    <ligand>
        <name>UDP-N-acetyl-alpha-D-muramoyl-L-alanyl-D-glutamate</name>
        <dbReference type="ChEBI" id="CHEBI:83900"/>
    </ligand>
</feature>
<dbReference type="SUPFAM" id="SSF63418">
    <property type="entry name" value="MurE/MurF N-terminal domain"/>
    <property type="match status" value="1"/>
</dbReference>
<dbReference type="GO" id="GO:0005524">
    <property type="term" value="F:ATP binding"/>
    <property type="evidence" value="ECO:0007669"/>
    <property type="project" value="UniProtKB-UniRule"/>
</dbReference>
<comment type="similarity">
    <text evidence="1 7">Belongs to the MurCDEF family. MurE subfamily.</text>
</comment>
<dbReference type="NCBIfam" id="NF001126">
    <property type="entry name" value="PRK00139.1-4"/>
    <property type="match status" value="1"/>
</dbReference>
<dbReference type="RefSeq" id="WP_059151647.1">
    <property type="nucleotide sequence ID" value="NZ_KQ130454.1"/>
</dbReference>
<comment type="subcellular location">
    <subcellularLocation>
        <location evidence="7 8">Cytoplasm</location>
    </subcellularLocation>
</comment>
<dbReference type="UniPathway" id="UPA00219"/>
<keyword evidence="13" id="KW-1185">Reference proteome</keyword>
<comment type="pathway">
    <text evidence="7 8">Cell wall biogenesis; peptidoglycan biosynthesis.</text>
</comment>
<dbReference type="InterPro" id="IPR036615">
    <property type="entry name" value="Mur_ligase_C_dom_sf"/>
</dbReference>
<dbReference type="InterPro" id="IPR004101">
    <property type="entry name" value="Mur_ligase_C"/>
</dbReference>
<dbReference type="InterPro" id="IPR005761">
    <property type="entry name" value="UDP-N-AcMur-Glu-dNH2Pim_ligase"/>
</dbReference>
<dbReference type="InterPro" id="IPR035911">
    <property type="entry name" value="MurE/MurF_N"/>
</dbReference>
<comment type="catalytic activity">
    <reaction evidence="7">
        <text>UDP-N-acetyl-alpha-D-muramoyl-L-alanyl-D-glutamate + meso-2,6-diaminopimelate + ATP = UDP-N-acetyl-alpha-D-muramoyl-L-alanyl-gamma-D-glutamyl-meso-2,6-diaminopimelate + ADP + phosphate + H(+)</text>
        <dbReference type="Rhea" id="RHEA:23676"/>
        <dbReference type="ChEBI" id="CHEBI:15378"/>
        <dbReference type="ChEBI" id="CHEBI:30616"/>
        <dbReference type="ChEBI" id="CHEBI:43474"/>
        <dbReference type="ChEBI" id="CHEBI:57791"/>
        <dbReference type="ChEBI" id="CHEBI:83900"/>
        <dbReference type="ChEBI" id="CHEBI:83905"/>
        <dbReference type="ChEBI" id="CHEBI:456216"/>
        <dbReference type="EC" id="6.3.2.13"/>
    </reaction>
</comment>
<keyword evidence="3 7" id="KW-0133">Cell shape</keyword>
<keyword evidence="7 12" id="KW-0436">Ligase</keyword>
<dbReference type="GO" id="GO:0071555">
    <property type="term" value="P:cell wall organization"/>
    <property type="evidence" value="ECO:0007669"/>
    <property type="project" value="UniProtKB-KW"/>
</dbReference>
<evidence type="ECO:0000256" key="2">
    <source>
        <dbReference type="ARBA" id="ARBA00022618"/>
    </source>
</evidence>
<evidence type="ECO:0000256" key="3">
    <source>
        <dbReference type="ARBA" id="ARBA00022960"/>
    </source>
</evidence>
<keyword evidence="6 7" id="KW-0961">Cell wall biogenesis/degradation</keyword>
<feature type="binding site" evidence="7">
    <location>
        <position position="451"/>
    </location>
    <ligand>
        <name>meso-2,6-diaminopimelate</name>
        <dbReference type="ChEBI" id="CHEBI:57791"/>
    </ligand>
</feature>
<keyword evidence="7" id="KW-0067">ATP-binding</keyword>
<feature type="binding site" evidence="7">
    <location>
        <begin position="105"/>
        <end position="111"/>
    </location>
    <ligand>
        <name>ATP</name>
        <dbReference type="ChEBI" id="CHEBI:30616"/>
    </ligand>
</feature>
<protein>
    <recommendedName>
        <fullName evidence="7">UDP-N-acetylmuramoyl-L-alanyl-D-glutamate--2,6-diaminopimelate ligase</fullName>
        <ecNumber evidence="7">6.3.2.13</ecNumber>
    </recommendedName>
    <alternativeName>
        <fullName evidence="7">Meso-A2pm-adding enzyme</fullName>
    </alternativeName>
    <alternativeName>
        <fullName evidence="7">Meso-diaminopimelate-adding enzyme</fullName>
    </alternativeName>
    <alternativeName>
        <fullName evidence="7">UDP-MurNAc-L-Ala-D-Glu:meso-diaminopimelate ligase</fullName>
    </alternativeName>
    <alternativeName>
        <fullName evidence="7">UDP-MurNAc-tripeptide synthetase</fullName>
    </alternativeName>
    <alternativeName>
        <fullName evidence="7">UDP-N-acetylmuramyl-tripeptide synthetase</fullName>
    </alternativeName>
</protein>
<gene>
    <name evidence="7" type="primary">murE</name>
    <name evidence="12" type="ORF">V474_17925</name>
</gene>
<organism evidence="12 13">
    <name type="scientific">Novosphingobium barchaimii LL02</name>
    <dbReference type="NCBI Taxonomy" id="1114963"/>
    <lineage>
        <taxon>Bacteria</taxon>
        <taxon>Pseudomonadati</taxon>
        <taxon>Pseudomonadota</taxon>
        <taxon>Alphaproteobacteria</taxon>
        <taxon>Sphingomonadales</taxon>
        <taxon>Sphingomonadaceae</taxon>
        <taxon>Novosphingobium</taxon>
    </lineage>
</organism>
<dbReference type="HAMAP" id="MF_00208">
    <property type="entry name" value="MurE"/>
    <property type="match status" value="1"/>
</dbReference>
<dbReference type="InterPro" id="IPR036565">
    <property type="entry name" value="Mur-like_cat_sf"/>
</dbReference>
<keyword evidence="7" id="KW-0547">Nucleotide-binding</keyword>
<dbReference type="NCBIfam" id="NF001124">
    <property type="entry name" value="PRK00139.1-2"/>
    <property type="match status" value="1"/>
</dbReference>
<dbReference type="SUPFAM" id="SSF53244">
    <property type="entry name" value="MurD-like peptide ligases, peptide-binding domain"/>
    <property type="match status" value="1"/>
</dbReference>
<keyword evidence="7" id="KW-0460">Magnesium</keyword>
<keyword evidence="7" id="KW-0963">Cytoplasm</keyword>
<evidence type="ECO:0000256" key="4">
    <source>
        <dbReference type="ARBA" id="ARBA00022984"/>
    </source>
</evidence>
<evidence type="ECO:0000313" key="12">
    <source>
        <dbReference type="EMBL" id="KMS54948.1"/>
    </source>
</evidence>
<dbReference type="Proteomes" id="UP000052268">
    <property type="component" value="Unassembled WGS sequence"/>
</dbReference>
<comment type="PTM">
    <text evidence="7">Carboxylation is probably crucial for Mg(2+) binding and, consequently, for the gamma-phosphate positioning of ATP.</text>
</comment>
<dbReference type="SUPFAM" id="SSF53623">
    <property type="entry name" value="MurD-like peptide ligases, catalytic domain"/>
    <property type="match status" value="1"/>
</dbReference>
<dbReference type="PANTHER" id="PTHR23135">
    <property type="entry name" value="MUR LIGASE FAMILY MEMBER"/>
    <property type="match status" value="1"/>
</dbReference>
<dbReference type="GO" id="GO:0008360">
    <property type="term" value="P:regulation of cell shape"/>
    <property type="evidence" value="ECO:0007669"/>
    <property type="project" value="UniProtKB-KW"/>
</dbReference>
<sequence>MKLNALCAAAGIAPAGADANVTGFAIDHRKVAPGTVFGAFRGARFNGEDYIAAAVKAGAVAVVAHPDAVVEGAIHFADAEPRRLFARLAAPFFAPVPETLVAVTGTNGKTSTVELVRQIWRMAGQRAASIGTLGVTTSDETVSTGLTTPDIATFLANLSGLAREGVTHVAYEASSHGLSQFRSEGPRVVAGAFTNLSRDHLDYHATMDEYFTAKMRLFDEVVIDGGSAVVWADDAWSDKAIAHAKARGLKVFTVGAKGADIRLVSRTPTGLGQKLEIEYLGKARLIDLPLIGAYQSANALVAAGLVLVCGGDEHLTFDAMKRLVTVRGRIERAAITPSGAPVYVDYAHTPDALEAAIAALRPHVTGKLITVFGAGGDRDQGKRPEMGRVASEGADLAIVTDDNPRGEDPAAIRAMVLAGMAAGAREVGDRREAIRLAVAEAGAGDVVLIAGKGHEQGQIIGSGDNMRVLPFDDVTVAREMAGSLGR</sequence>
<comment type="cofactor">
    <cofactor evidence="7">
        <name>Mg(2+)</name>
        <dbReference type="ChEBI" id="CHEBI:18420"/>
    </cofactor>
</comment>
<evidence type="ECO:0000256" key="8">
    <source>
        <dbReference type="RuleBase" id="RU004135"/>
    </source>
</evidence>
<dbReference type="InterPro" id="IPR013221">
    <property type="entry name" value="Mur_ligase_cen"/>
</dbReference>
<dbReference type="GO" id="GO:0005737">
    <property type="term" value="C:cytoplasm"/>
    <property type="evidence" value="ECO:0007669"/>
    <property type="project" value="UniProtKB-SubCell"/>
</dbReference>
<accession>A0A0J7XV30</accession>
<dbReference type="Pfam" id="PF02875">
    <property type="entry name" value="Mur_ligase_C"/>
    <property type="match status" value="1"/>
</dbReference>
<comment type="caution">
    <text evidence="7">Lacks conserved residue(s) required for the propagation of feature annotation.</text>
</comment>
<feature type="modified residue" description="N6-carboxylysine" evidence="7">
    <location>
        <position position="214"/>
    </location>
</feature>
<evidence type="ECO:0000259" key="9">
    <source>
        <dbReference type="Pfam" id="PF01225"/>
    </source>
</evidence>
<dbReference type="EC" id="6.3.2.13" evidence="7"/>
<dbReference type="OrthoDB" id="9800958at2"/>
<comment type="function">
    <text evidence="7">Catalyzes the addition of meso-diaminopimelic acid to the nucleotide precursor UDP-N-acetylmuramoyl-L-alanyl-D-glutamate (UMAG) in the biosynthesis of bacterial cell-wall peptidoglycan.</text>
</comment>
<dbReference type="NCBIfam" id="TIGR01085">
    <property type="entry name" value="murE"/>
    <property type="match status" value="1"/>
</dbReference>
<evidence type="ECO:0000256" key="6">
    <source>
        <dbReference type="ARBA" id="ARBA00023316"/>
    </source>
</evidence>
<dbReference type="GO" id="GO:0051301">
    <property type="term" value="P:cell division"/>
    <property type="evidence" value="ECO:0007669"/>
    <property type="project" value="UniProtKB-KW"/>
</dbReference>
<dbReference type="GO" id="GO:0009252">
    <property type="term" value="P:peptidoglycan biosynthetic process"/>
    <property type="evidence" value="ECO:0007669"/>
    <property type="project" value="UniProtKB-UniRule"/>
</dbReference>
<keyword evidence="5 7" id="KW-0131">Cell cycle</keyword>
<evidence type="ECO:0000256" key="1">
    <source>
        <dbReference type="ARBA" id="ARBA00005898"/>
    </source>
</evidence>
<feature type="domain" description="Mur ligase N-terminal catalytic" evidence="9">
    <location>
        <begin position="21"/>
        <end position="75"/>
    </location>
</feature>
<dbReference type="Pfam" id="PF01225">
    <property type="entry name" value="Mur_ligase"/>
    <property type="match status" value="1"/>
</dbReference>
<feature type="binding site" evidence="7">
    <location>
        <begin position="147"/>
        <end position="148"/>
    </location>
    <ligand>
        <name>UDP-N-acetyl-alpha-D-muramoyl-L-alanyl-D-glutamate</name>
        <dbReference type="ChEBI" id="CHEBI:83900"/>
    </ligand>
</feature>
<feature type="binding site" evidence="7">
    <location>
        <begin position="402"/>
        <end position="405"/>
    </location>
    <ligand>
        <name>meso-2,6-diaminopimelate</name>
        <dbReference type="ChEBI" id="CHEBI:57791"/>
    </ligand>
</feature>
<feature type="domain" description="Mur ligase central" evidence="11">
    <location>
        <begin position="103"/>
        <end position="305"/>
    </location>
</feature>
<feature type="binding site" evidence="7">
    <location>
        <position position="455"/>
    </location>
    <ligand>
        <name>meso-2,6-diaminopimelate</name>
        <dbReference type="ChEBI" id="CHEBI:57791"/>
    </ligand>
</feature>
<reference evidence="12 13" key="1">
    <citation type="journal article" date="2015" name="G3 (Bethesda)">
        <title>Insights into Ongoing Evolution of the Hexachlorocyclohexane Catabolic Pathway from Comparative Genomics of Ten Sphingomonadaceae Strains.</title>
        <authorList>
            <person name="Pearce S.L."/>
            <person name="Oakeshott J.G."/>
            <person name="Pandey G."/>
        </authorList>
    </citation>
    <scope>NUCLEOTIDE SEQUENCE [LARGE SCALE GENOMIC DNA]</scope>
    <source>
        <strain evidence="12 13">LL02</strain>
    </source>
</reference>
<name>A0A0J7XV30_9SPHN</name>
<dbReference type="Gene3D" id="3.40.1190.10">
    <property type="entry name" value="Mur-like, catalytic domain"/>
    <property type="match status" value="1"/>
</dbReference>
<dbReference type="GO" id="GO:0008765">
    <property type="term" value="F:UDP-N-acetylmuramoylalanyl-D-glutamate-2,6-diaminopimelate ligase activity"/>
    <property type="evidence" value="ECO:0007669"/>
    <property type="project" value="UniProtKB-UniRule"/>
</dbReference>
<keyword evidence="2 7" id="KW-0132">Cell division</keyword>
<evidence type="ECO:0000256" key="5">
    <source>
        <dbReference type="ARBA" id="ARBA00023306"/>
    </source>
</evidence>
<comment type="caution">
    <text evidence="12">The sequence shown here is derived from an EMBL/GenBank/DDBJ whole genome shotgun (WGS) entry which is preliminary data.</text>
</comment>
<dbReference type="InterPro" id="IPR000713">
    <property type="entry name" value="Mur_ligase_N"/>
</dbReference>
<feature type="binding site" evidence="7">
    <location>
        <position position="180"/>
    </location>
    <ligand>
        <name>UDP-N-acetyl-alpha-D-muramoyl-L-alanyl-D-glutamate</name>
        <dbReference type="ChEBI" id="CHEBI:83900"/>
    </ligand>
</feature>
<dbReference type="GO" id="GO:0000287">
    <property type="term" value="F:magnesium ion binding"/>
    <property type="evidence" value="ECO:0007669"/>
    <property type="project" value="UniProtKB-UniRule"/>
</dbReference>
<dbReference type="Gene3D" id="3.40.1390.10">
    <property type="entry name" value="MurE/MurF, N-terminal domain"/>
    <property type="match status" value="1"/>
</dbReference>
<evidence type="ECO:0000256" key="7">
    <source>
        <dbReference type="HAMAP-Rule" id="MF_00208"/>
    </source>
</evidence>
<feature type="binding site" evidence="7">
    <location>
        <position position="182"/>
    </location>
    <ligand>
        <name>UDP-N-acetyl-alpha-D-muramoyl-L-alanyl-D-glutamate</name>
        <dbReference type="ChEBI" id="CHEBI:83900"/>
    </ligand>
</feature>
<feature type="binding site" evidence="7">
    <location>
        <position position="378"/>
    </location>
    <ligand>
        <name>meso-2,6-diaminopimelate</name>
        <dbReference type="ChEBI" id="CHEBI:57791"/>
    </ligand>
</feature>
<dbReference type="PATRIC" id="fig|1114963.3.peg.2421"/>
<dbReference type="PANTHER" id="PTHR23135:SF4">
    <property type="entry name" value="UDP-N-ACETYLMURAMOYL-L-ALANYL-D-GLUTAMATE--2,6-DIAMINOPIMELATE LIGASE MURE HOMOLOG, CHLOROPLASTIC"/>
    <property type="match status" value="1"/>
</dbReference>